<comment type="caution">
    <text evidence="2">The sequence shown here is derived from an EMBL/GenBank/DDBJ whole genome shotgun (WGS) entry which is preliminary data.</text>
</comment>
<dbReference type="InterPro" id="IPR008271">
    <property type="entry name" value="Ser/Thr_kinase_AS"/>
</dbReference>
<dbReference type="PANTHER" id="PTHR24348">
    <property type="entry name" value="SERINE/THREONINE-PROTEIN KINASE UNC-51-RELATED"/>
    <property type="match status" value="1"/>
</dbReference>
<keyword evidence="3" id="KW-1185">Reference proteome</keyword>
<dbReference type="PANTHER" id="PTHR24348:SF68">
    <property type="entry name" value="SERINE_THREONINE-PROTEIN KINASE ATG1C"/>
    <property type="match status" value="1"/>
</dbReference>
<name>A0AA42B4A8_PAPNU</name>
<sequence length="99" mass="11265">MQQLAAGLKILREHNVIHRDLKPQNLLLTTNDDRAVLKIADFGFARSLQPGGLAETLCGSPLYMDPEIMQFQKYDAKVTHNPDMKSVISFYVRFFPDLT</sequence>
<protein>
    <recommendedName>
        <fullName evidence="1">Protein kinase domain-containing protein</fullName>
    </recommendedName>
</protein>
<dbReference type="SUPFAM" id="SSF56112">
    <property type="entry name" value="Protein kinase-like (PK-like)"/>
    <property type="match status" value="1"/>
</dbReference>
<dbReference type="Pfam" id="PF00069">
    <property type="entry name" value="Pkinase"/>
    <property type="match status" value="1"/>
</dbReference>
<dbReference type="AlphaFoldDB" id="A0AA42B4A8"/>
<dbReference type="InterPro" id="IPR011009">
    <property type="entry name" value="Kinase-like_dom_sf"/>
</dbReference>
<dbReference type="GO" id="GO:0005737">
    <property type="term" value="C:cytoplasm"/>
    <property type="evidence" value="ECO:0007669"/>
    <property type="project" value="TreeGrafter"/>
</dbReference>
<dbReference type="Proteomes" id="UP001177140">
    <property type="component" value="Unassembled WGS sequence"/>
</dbReference>
<dbReference type="PROSITE" id="PS50011">
    <property type="entry name" value="PROTEIN_KINASE_DOM"/>
    <property type="match status" value="1"/>
</dbReference>
<reference evidence="2" key="1">
    <citation type="submission" date="2022-03" db="EMBL/GenBank/DDBJ databases">
        <title>A functionally conserved STORR gene fusion in Papaver species that diverged 16.8 million years ago.</title>
        <authorList>
            <person name="Catania T."/>
        </authorList>
    </citation>
    <scope>NUCLEOTIDE SEQUENCE</scope>
    <source>
        <strain evidence="2">S-191538</strain>
    </source>
</reference>
<gene>
    <name evidence="2" type="ORF">MKW94_015848</name>
</gene>
<organism evidence="2 3">
    <name type="scientific">Papaver nudicaule</name>
    <name type="common">Iceland poppy</name>
    <dbReference type="NCBI Taxonomy" id="74823"/>
    <lineage>
        <taxon>Eukaryota</taxon>
        <taxon>Viridiplantae</taxon>
        <taxon>Streptophyta</taxon>
        <taxon>Embryophyta</taxon>
        <taxon>Tracheophyta</taxon>
        <taxon>Spermatophyta</taxon>
        <taxon>Magnoliopsida</taxon>
        <taxon>Ranunculales</taxon>
        <taxon>Papaveraceae</taxon>
        <taxon>Papaveroideae</taxon>
        <taxon>Papaver</taxon>
    </lineage>
</organism>
<feature type="domain" description="Protein kinase" evidence="1">
    <location>
        <begin position="1"/>
        <end position="99"/>
    </location>
</feature>
<dbReference type="EMBL" id="JAJJMA010332676">
    <property type="protein sequence ID" value="MCL7050877.1"/>
    <property type="molecule type" value="Genomic_DNA"/>
</dbReference>
<dbReference type="GO" id="GO:0005524">
    <property type="term" value="F:ATP binding"/>
    <property type="evidence" value="ECO:0007669"/>
    <property type="project" value="InterPro"/>
</dbReference>
<dbReference type="InterPro" id="IPR000719">
    <property type="entry name" value="Prot_kinase_dom"/>
</dbReference>
<dbReference type="GO" id="GO:0010506">
    <property type="term" value="P:regulation of autophagy"/>
    <property type="evidence" value="ECO:0007669"/>
    <property type="project" value="InterPro"/>
</dbReference>
<evidence type="ECO:0000313" key="3">
    <source>
        <dbReference type="Proteomes" id="UP001177140"/>
    </source>
</evidence>
<accession>A0AA42B4A8</accession>
<evidence type="ECO:0000313" key="2">
    <source>
        <dbReference type="EMBL" id="MCL7050877.1"/>
    </source>
</evidence>
<dbReference type="GO" id="GO:0004674">
    <property type="term" value="F:protein serine/threonine kinase activity"/>
    <property type="evidence" value="ECO:0007669"/>
    <property type="project" value="InterPro"/>
</dbReference>
<dbReference type="InterPro" id="IPR045269">
    <property type="entry name" value="Atg1-like"/>
</dbReference>
<dbReference type="Gene3D" id="1.10.510.10">
    <property type="entry name" value="Transferase(Phosphotransferase) domain 1"/>
    <property type="match status" value="1"/>
</dbReference>
<evidence type="ECO:0000259" key="1">
    <source>
        <dbReference type="PROSITE" id="PS50011"/>
    </source>
</evidence>
<proteinExistence type="predicted"/>
<dbReference type="PROSITE" id="PS00108">
    <property type="entry name" value="PROTEIN_KINASE_ST"/>
    <property type="match status" value="1"/>
</dbReference>